<dbReference type="STRING" id="92487.SAMN02745130_03104"/>
<dbReference type="SUPFAM" id="SSF50249">
    <property type="entry name" value="Nucleic acid-binding proteins"/>
    <property type="match status" value="1"/>
</dbReference>
<dbReference type="OrthoDB" id="9801597at2"/>
<evidence type="ECO:0000259" key="3">
    <source>
        <dbReference type="Pfam" id="PF17783"/>
    </source>
</evidence>
<dbReference type="AlphaFoldDB" id="A0A1T4XKW8"/>
<evidence type="ECO:0008006" key="6">
    <source>
        <dbReference type="Google" id="ProtNLM"/>
    </source>
</evidence>
<feature type="domain" description="Conserved virulence factor B-like winged helix" evidence="3">
    <location>
        <begin position="218"/>
        <end position="275"/>
    </location>
</feature>
<evidence type="ECO:0000259" key="2">
    <source>
        <dbReference type="Pfam" id="PF13509"/>
    </source>
</evidence>
<proteinExistence type="inferred from homology"/>
<dbReference type="PANTHER" id="PTHR37296">
    <property type="entry name" value="CONSERVED VIRULENCE FACTOR B"/>
    <property type="match status" value="1"/>
</dbReference>
<evidence type="ECO:0000313" key="5">
    <source>
        <dbReference type="Proteomes" id="UP000190460"/>
    </source>
</evidence>
<dbReference type="EMBL" id="FUYB01000019">
    <property type="protein sequence ID" value="SKA90146.1"/>
    <property type="molecule type" value="Genomic_DNA"/>
</dbReference>
<gene>
    <name evidence="4" type="ORF">SAMN02745130_03104</name>
</gene>
<organism evidence="4 5">
    <name type="scientific">Thiothrix eikelboomii</name>
    <dbReference type="NCBI Taxonomy" id="92487"/>
    <lineage>
        <taxon>Bacteria</taxon>
        <taxon>Pseudomonadati</taxon>
        <taxon>Pseudomonadota</taxon>
        <taxon>Gammaproteobacteria</taxon>
        <taxon>Thiotrichales</taxon>
        <taxon>Thiotrichaceae</taxon>
        <taxon>Thiothrix</taxon>
    </lineage>
</organism>
<dbReference type="InterPro" id="IPR039566">
    <property type="entry name" value="CvfB_S1_st"/>
</dbReference>
<protein>
    <recommendedName>
        <fullName evidence="6">GntR family transcriptional regulator</fullName>
    </recommendedName>
</protein>
<accession>A0A1T4XKW8</accession>
<dbReference type="InterPro" id="IPR036388">
    <property type="entry name" value="WH-like_DNA-bd_sf"/>
</dbReference>
<dbReference type="InterPro" id="IPR040764">
    <property type="entry name" value="CvfB_WH"/>
</dbReference>
<dbReference type="Pfam" id="PF17783">
    <property type="entry name" value="WHD_CvfB"/>
    <property type="match status" value="1"/>
</dbReference>
<name>A0A1T4XKW8_9GAMM</name>
<reference evidence="4 5" key="1">
    <citation type="submission" date="2017-02" db="EMBL/GenBank/DDBJ databases">
        <authorList>
            <person name="Peterson S.W."/>
        </authorList>
    </citation>
    <scope>NUCLEOTIDE SEQUENCE [LARGE SCALE GENOMIC DNA]</scope>
    <source>
        <strain evidence="4 5">ATCC 49788</strain>
    </source>
</reference>
<dbReference type="Proteomes" id="UP000190460">
    <property type="component" value="Unassembled WGS sequence"/>
</dbReference>
<dbReference type="Pfam" id="PF13509">
    <property type="entry name" value="S1_2"/>
    <property type="match status" value="1"/>
</dbReference>
<comment type="similarity">
    <text evidence="1">Belongs to the CvfB family.</text>
</comment>
<dbReference type="InterPro" id="IPR012340">
    <property type="entry name" value="NA-bd_OB-fold"/>
</dbReference>
<sequence length="276" mass="31240">MLKIGQTNRLSVSHLADVGVYLDGGRYGDILLPRRYVPKSCQAADELEVFIYLDSEDRLIATTERPFVQVGESAYLTAVDNSRHGAFFDWGLSKDLLVPYNEQERPIEVGKSYVVHAFLDERTESIVGTTRLAQHLSELSYYFKPGQLVDLLIYARDPLGYRAVINQTHLGLLYNSEVFQTLRIGELVQGYIHQIRPDRKLDLTLRKPGVIVEDALAQQILAHLKQRGGSSPLTDKTPPEQIYAEFKVSKAHFKRALGLLYKQKMILLAPDKITLV</sequence>
<dbReference type="Gene3D" id="2.40.50.140">
    <property type="entry name" value="Nucleic acid-binding proteins"/>
    <property type="match status" value="2"/>
</dbReference>
<evidence type="ECO:0000256" key="1">
    <source>
        <dbReference type="PIRNR" id="PIRNR012524"/>
    </source>
</evidence>
<dbReference type="Gene3D" id="1.10.10.10">
    <property type="entry name" value="Winged helix-like DNA-binding domain superfamily/Winged helix DNA-binding domain"/>
    <property type="match status" value="1"/>
</dbReference>
<dbReference type="RefSeq" id="WP_078923550.1">
    <property type="nucleotide sequence ID" value="NZ_FUYB01000019.1"/>
</dbReference>
<feature type="domain" description="Conserved virulence factor B first S1" evidence="2">
    <location>
        <begin position="4"/>
        <end position="63"/>
    </location>
</feature>
<keyword evidence="5" id="KW-1185">Reference proteome</keyword>
<evidence type="ECO:0000313" key="4">
    <source>
        <dbReference type="EMBL" id="SKA90146.1"/>
    </source>
</evidence>
<dbReference type="InterPro" id="IPR014464">
    <property type="entry name" value="CvfB_fam"/>
</dbReference>
<dbReference type="PANTHER" id="PTHR37296:SF1">
    <property type="entry name" value="CONSERVED VIRULENCE FACTOR B"/>
    <property type="match status" value="1"/>
</dbReference>
<dbReference type="PIRSF" id="PIRSF012524">
    <property type="entry name" value="YitL_S1"/>
    <property type="match status" value="1"/>
</dbReference>